<dbReference type="Proteomes" id="UP001151760">
    <property type="component" value="Unassembled WGS sequence"/>
</dbReference>
<keyword evidence="3" id="KW-1185">Reference proteome</keyword>
<name>A0ABQ5ASW3_9ASTR</name>
<evidence type="ECO:0000313" key="2">
    <source>
        <dbReference type="EMBL" id="GJT05119.1"/>
    </source>
</evidence>
<gene>
    <name evidence="2" type="ORF">Tco_0839581</name>
</gene>
<comment type="caution">
    <text evidence="2">The sequence shown here is derived from an EMBL/GenBank/DDBJ whole genome shotgun (WGS) entry which is preliminary data.</text>
</comment>
<keyword evidence="1" id="KW-0472">Membrane</keyword>
<proteinExistence type="predicted"/>
<feature type="transmembrane region" description="Helical" evidence="1">
    <location>
        <begin position="99"/>
        <end position="121"/>
    </location>
</feature>
<reference evidence="2" key="1">
    <citation type="journal article" date="2022" name="Int. J. Mol. Sci.">
        <title>Draft Genome of Tanacetum Coccineum: Genomic Comparison of Closely Related Tanacetum-Family Plants.</title>
        <authorList>
            <person name="Yamashiro T."/>
            <person name="Shiraishi A."/>
            <person name="Nakayama K."/>
            <person name="Satake H."/>
        </authorList>
    </citation>
    <scope>NUCLEOTIDE SEQUENCE</scope>
</reference>
<keyword evidence="1" id="KW-1133">Transmembrane helix</keyword>
<reference evidence="2" key="2">
    <citation type="submission" date="2022-01" db="EMBL/GenBank/DDBJ databases">
        <authorList>
            <person name="Yamashiro T."/>
            <person name="Shiraishi A."/>
            <person name="Satake H."/>
            <person name="Nakayama K."/>
        </authorList>
    </citation>
    <scope>NUCLEOTIDE SEQUENCE</scope>
</reference>
<accession>A0ABQ5ASW3</accession>
<dbReference type="EMBL" id="BQNB010012561">
    <property type="protein sequence ID" value="GJT05119.1"/>
    <property type="molecule type" value="Genomic_DNA"/>
</dbReference>
<keyword evidence="1" id="KW-0812">Transmembrane</keyword>
<feature type="transmembrane region" description="Helical" evidence="1">
    <location>
        <begin position="61"/>
        <end position="79"/>
    </location>
</feature>
<evidence type="ECO:0000256" key="1">
    <source>
        <dbReference type="SAM" id="Phobius"/>
    </source>
</evidence>
<protein>
    <submittedName>
        <fullName evidence="2">Uncharacterized protein</fullName>
    </submittedName>
</protein>
<evidence type="ECO:0000313" key="3">
    <source>
        <dbReference type="Proteomes" id="UP001151760"/>
    </source>
</evidence>
<sequence length="124" mass="14318">MDVNWTSKDMKKVDVWDSLTKNFIRSFKMYVQYWLVLFLRYACSGNRSVQYYFEKTDPESIVLAAFMMVLFFLSPTPFCSEALAKKQDSCAEDVMSRTYTSLTLGAIITTSLLELKIVPLFSSN</sequence>
<organism evidence="2 3">
    <name type="scientific">Tanacetum coccineum</name>
    <dbReference type="NCBI Taxonomy" id="301880"/>
    <lineage>
        <taxon>Eukaryota</taxon>
        <taxon>Viridiplantae</taxon>
        <taxon>Streptophyta</taxon>
        <taxon>Embryophyta</taxon>
        <taxon>Tracheophyta</taxon>
        <taxon>Spermatophyta</taxon>
        <taxon>Magnoliopsida</taxon>
        <taxon>eudicotyledons</taxon>
        <taxon>Gunneridae</taxon>
        <taxon>Pentapetalae</taxon>
        <taxon>asterids</taxon>
        <taxon>campanulids</taxon>
        <taxon>Asterales</taxon>
        <taxon>Asteraceae</taxon>
        <taxon>Asteroideae</taxon>
        <taxon>Anthemideae</taxon>
        <taxon>Anthemidinae</taxon>
        <taxon>Tanacetum</taxon>
    </lineage>
</organism>